<keyword evidence="11" id="KW-0653">Protein transport</keyword>
<dbReference type="OrthoDB" id="1701437at2759"/>
<keyword evidence="4" id="KW-0813">Transport</keyword>
<dbReference type="PANTHER" id="PTHR23350:SF4">
    <property type="entry name" value="PEROXISOME BIOGENESIS FACTOR 2"/>
    <property type="match status" value="1"/>
</dbReference>
<dbReference type="EMBL" id="LXTC01000004">
    <property type="protein sequence ID" value="OBA20490.1"/>
    <property type="molecule type" value="Genomic_DNA"/>
</dbReference>
<evidence type="ECO:0000256" key="2">
    <source>
        <dbReference type="ARBA" id="ARBA00004906"/>
    </source>
</evidence>
<evidence type="ECO:0000256" key="9">
    <source>
        <dbReference type="ARBA" id="ARBA00022786"/>
    </source>
</evidence>
<keyword evidence="9" id="KW-0833">Ubl conjugation pathway</keyword>
<evidence type="ECO:0000256" key="5">
    <source>
        <dbReference type="ARBA" id="ARBA00022679"/>
    </source>
</evidence>
<keyword evidence="19" id="KW-1185">Reference proteome</keyword>
<name>A0A1A0H911_9ASCO</name>
<keyword evidence="14" id="KW-0576">Peroxisome</keyword>
<evidence type="ECO:0000256" key="11">
    <source>
        <dbReference type="ARBA" id="ARBA00022927"/>
    </source>
</evidence>
<evidence type="ECO:0000256" key="10">
    <source>
        <dbReference type="ARBA" id="ARBA00022833"/>
    </source>
</evidence>
<sequence>MPVPRISYPSHRVSQLDASILDDELFSLLKQQLSDSFLLISSQPWSYNLHPELWSLILKLVIFKLTTLKTGSSYGFKLQNLKLSQKDSGRVIGNHMRYILLATILGEYIVKKVQSYIFSLEKLSYRPQTLIERVKNALYPYKTNIIKASGDTIQVLELLNFVSFLVFGRYPNLIYRALGITVTPIVADLLKFNGSNVNFEFQNRQLIWNVMTEFLVFILPLLQFRKLMRMLRSFLPKKGNGHRFHGYSESPITTNFTSLPISQCAMCIETTEARGIKAASTVITNPCVTNCNHIFCYICLATRLNAIENGNERAEGCPRCRLRITSFKQYGVELGNVDKSAIMVEYDEAGSEGSEAEEDYQDAVQLNTSADYLDAHTEQSSESEQPFESHSPDYSEHEDLEEEGEYSDDFDSGAKDDWEDGVVM</sequence>
<protein>
    <recommendedName>
        <fullName evidence="17">RING-type domain-containing protein</fullName>
    </recommendedName>
</protein>
<dbReference type="GO" id="GO:0016740">
    <property type="term" value="F:transferase activity"/>
    <property type="evidence" value="ECO:0007669"/>
    <property type="project" value="UniProtKB-KW"/>
</dbReference>
<keyword evidence="8 15" id="KW-0863">Zinc-finger</keyword>
<keyword evidence="6" id="KW-0812">Transmembrane</keyword>
<dbReference type="AlphaFoldDB" id="A0A1A0H911"/>
<dbReference type="InterPro" id="IPR001841">
    <property type="entry name" value="Znf_RING"/>
</dbReference>
<dbReference type="STRING" id="869754.A0A1A0H911"/>
<comment type="similarity">
    <text evidence="3">Belongs to the pex2/pex10/pex12 family.</text>
</comment>
<organism evidence="18 19">
    <name type="scientific">Metschnikowia bicuspidata var. bicuspidata NRRL YB-4993</name>
    <dbReference type="NCBI Taxonomy" id="869754"/>
    <lineage>
        <taxon>Eukaryota</taxon>
        <taxon>Fungi</taxon>
        <taxon>Dikarya</taxon>
        <taxon>Ascomycota</taxon>
        <taxon>Saccharomycotina</taxon>
        <taxon>Pichiomycetes</taxon>
        <taxon>Metschnikowiaceae</taxon>
        <taxon>Metschnikowia</taxon>
    </lineage>
</organism>
<dbReference type="InterPro" id="IPR013083">
    <property type="entry name" value="Znf_RING/FYVE/PHD"/>
</dbReference>
<evidence type="ECO:0000256" key="14">
    <source>
        <dbReference type="ARBA" id="ARBA00023140"/>
    </source>
</evidence>
<dbReference type="SMART" id="SM00184">
    <property type="entry name" value="RING"/>
    <property type="match status" value="1"/>
</dbReference>
<dbReference type="Pfam" id="PF04757">
    <property type="entry name" value="Pex2_Pex12"/>
    <property type="match status" value="1"/>
</dbReference>
<dbReference type="InterPro" id="IPR025654">
    <property type="entry name" value="PEX2/10"/>
</dbReference>
<dbReference type="Proteomes" id="UP000092555">
    <property type="component" value="Unassembled WGS sequence"/>
</dbReference>
<keyword evidence="7" id="KW-0479">Metal-binding</keyword>
<feature type="region of interest" description="Disordered" evidence="16">
    <location>
        <begin position="348"/>
        <end position="424"/>
    </location>
</feature>
<keyword evidence="13" id="KW-0472">Membrane</keyword>
<dbReference type="GO" id="GO:0005778">
    <property type="term" value="C:peroxisomal membrane"/>
    <property type="evidence" value="ECO:0007669"/>
    <property type="project" value="UniProtKB-SubCell"/>
</dbReference>
<evidence type="ECO:0000313" key="19">
    <source>
        <dbReference type="Proteomes" id="UP000092555"/>
    </source>
</evidence>
<dbReference type="PROSITE" id="PS00518">
    <property type="entry name" value="ZF_RING_1"/>
    <property type="match status" value="1"/>
</dbReference>
<evidence type="ECO:0000256" key="12">
    <source>
        <dbReference type="ARBA" id="ARBA00022989"/>
    </source>
</evidence>
<evidence type="ECO:0000256" key="7">
    <source>
        <dbReference type="ARBA" id="ARBA00022723"/>
    </source>
</evidence>
<dbReference type="SUPFAM" id="SSF57850">
    <property type="entry name" value="RING/U-box"/>
    <property type="match status" value="1"/>
</dbReference>
<evidence type="ECO:0000256" key="3">
    <source>
        <dbReference type="ARBA" id="ARBA00008704"/>
    </source>
</evidence>
<dbReference type="PANTHER" id="PTHR23350">
    <property type="entry name" value="PEROXISOME ASSEMBLY PROTEIN 10"/>
    <property type="match status" value="1"/>
</dbReference>
<evidence type="ECO:0000256" key="15">
    <source>
        <dbReference type="PROSITE-ProRule" id="PRU00175"/>
    </source>
</evidence>
<dbReference type="GO" id="GO:0016567">
    <property type="term" value="P:protein ubiquitination"/>
    <property type="evidence" value="ECO:0007669"/>
    <property type="project" value="UniProtKB-ARBA"/>
</dbReference>
<comment type="subcellular location">
    <subcellularLocation>
        <location evidence="1">Peroxisome membrane</location>
        <topology evidence="1">Multi-pass membrane protein</topology>
    </subcellularLocation>
</comment>
<proteinExistence type="inferred from homology"/>
<feature type="compositionally biased region" description="Acidic residues" evidence="16">
    <location>
        <begin position="398"/>
        <end position="424"/>
    </location>
</feature>
<reference evidence="18 19" key="1">
    <citation type="submission" date="2016-05" db="EMBL/GenBank/DDBJ databases">
        <title>Comparative genomics of biotechnologically important yeasts.</title>
        <authorList>
            <consortium name="DOE Joint Genome Institute"/>
            <person name="Riley R."/>
            <person name="Haridas S."/>
            <person name="Wolfe K.H."/>
            <person name="Lopes M.R."/>
            <person name="Hittinger C.T."/>
            <person name="Goker M."/>
            <person name="Salamov A."/>
            <person name="Wisecaver J."/>
            <person name="Long T.M."/>
            <person name="Aerts A.L."/>
            <person name="Barry K."/>
            <person name="Choi C."/>
            <person name="Clum A."/>
            <person name="Coughlan A.Y."/>
            <person name="Deshpande S."/>
            <person name="Douglass A.P."/>
            <person name="Hanson S.J."/>
            <person name="Klenk H.-P."/>
            <person name="LaButti K."/>
            <person name="Lapidus A."/>
            <person name="Lindquist E."/>
            <person name="Lipzen A."/>
            <person name="Meier-kolthoff J.P."/>
            <person name="Ohm R.A."/>
            <person name="Otillar R.P."/>
            <person name="Pangilinan J."/>
            <person name="Peng Y."/>
            <person name="Rokas A."/>
            <person name="Rosa C.A."/>
            <person name="Scheuner C."/>
            <person name="Sibirny A.A."/>
            <person name="Slot J.C."/>
            <person name="Stielow J.B."/>
            <person name="Sun H."/>
            <person name="Kurtzman C.P."/>
            <person name="Blackwell M."/>
            <person name="Grigoriev I.V."/>
            <person name="Jeffries T.W."/>
        </authorList>
    </citation>
    <scope>NUCLEOTIDE SEQUENCE [LARGE SCALE GENOMIC DNA]</scope>
    <source>
        <strain evidence="18 19">NRRL YB-4993</strain>
    </source>
</reference>
<accession>A0A1A0H911</accession>
<dbReference type="InterPro" id="IPR017907">
    <property type="entry name" value="Znf_RING_CS"/>
</dbReference>
<keyword evidence="5" id="KW-0808">Transferase</keyword>
<evidence type="ECO:0000313" key="18">
    <source>
        <dbReference type="EMBL" id="OBA20490.1"/>
    </source>
</evidence>
<keyword evidence="10" id="KW-0862">Zinc</keyword>
<dbReference type="Gene3D" id="3.30.40.10">
    <property type="entry name" value="Zinc/RING finger domain, C3HC4 (zinc finger)"/>
    <property type="match status" value="1"/>
</dbReference>
<evidence type="ECO:0000256" key="8">
    <source>
        <dbReference type="ARBA" id="ARBA00022771"/>
    </source>
</evidence>
<evidence type="ECO:0000256" key="6">
    <source>
        <dbReference type="ARBA" id="ARBA00022692"/>
    </source>
</evidence>
<keyword evidence="12" id="KW-1133">Transmembrane helix</keyword>
<feature type="compositionally biased region" description="Acidic residues" evidence="16">
    <location>
        <begin position="348"/>
        <end position="361"/>
    </location>
</feature>
<dbReference type="GeneID" id="30030641"/>
<evidence type="ECO:0000256" key="1">
    <source>
        <dbReference type="ARBA" id="ARBA00004585"/>
    </source>
</evidence>
<dbReference type="InterPro" id="IPR006845">
    <property type="entry name" value="Pex_N"/>
</dbReference>
<dbReference type="GO" id="GO:0008270">
    <property type="term" value="F:zinc ion binding"/>
    <property type="evidence" value="ECO:0007669"/>
    <property type="project" value="UniProtKB-KW"/>
</dbReference>
<gene>
    <name evidence="18" type="ORF">METBIDRAFT_43498</name>
</gene>
<feature type="domain" description="RING-type" evidence="17">
    <location>
        <begin position="264"/>
        <end position="321"/>
    </location>
</feature>
<evidence type="ECO:0000256" key="16">
    <source>
        <dbReference type="SAM" id="MobiDB-lite"/>
    </source>
</evidence>
<dbReference type="GO" id="GO:0016562">
    <property type="term" value="P:protein import into peroxisome matrix, receptor recycling"/>
    <property type="evidence" value="ECO:0007669"/>
    <property type="project" value="UniProtKB-ARBA"/>
</dbReference>
<evidence type="ECO:0000256" key="13">
    <source>
        <dbReference type="ARBA" id="ARBA00023136"/>
    </source>
</evidence>
<dbReference type="RefSeq" id="XP_018711012.1">
    <property type="nucleotide sequence ID" value="XM_018857665.1"/>
</dbReference>
<dbReference type="PROSITE" id="PS50089">
    <property type="entry name" value="ZF_RING_2"/>
    <property type="match status" value="1"/>
</dbReference>
<comment type="caution">
    <text evidence="18">The sequence shown here is derived from an EMBL/GenBank/DDBJ whole genome shotgun (WGS) entry which is preliminary data.</text>
</comment>
<feature type="compositionally biased region" description="Low complexity" evidence="16">
    <location>
        <begin position="380"/>
        <end position="389"/>
    </location>
</feature>
<evidence type="ECO:0000259" key="17">
    <source>
        <dbReference type="PROSITE" id="PS50089"/>
    </source>
</evidence>
<evidence type="ECO:0000256" key="4">
    <source>
        <dbReference type="ARBA" id="ARBA00022448"/>
    </source>
</evidence>
<comment type="pathway">
    <text evidence="2">Protein modification; protein ubiquitination.</text>
</comment>